<evidence type="ECO:0000256" key="10">
    <source>
        <dbReference type="SAM" id="Phobius"/>
    </source>
</evidence>
<dbReference type="Pfam" id="PF01401">
    <property type="entry name" value="Peptidase_M2"/>
    <property type="match status" value="1"/>
</dbReference>
<dbReference type="OMA" id="VEEYWEM"/>
<comment type="similarity">
    <text evidence="1 8">Belongs to the peptidase M2 family.</text>
</comment>
<keyword evidence="3" id="KW-1015">Disulfide bond</keyword>
<evidence type="ECO:0000256" key="2">
    <source>
        <dbReference type="ARBA" id="ARBA00022729"/>
    </source>
</evidence>
<evidence type="ECO:0000256" key="4">
    <source>
        <dbReference type="ARBA" id="ARBA00023180"/>
    </source>
</evidence>
<dbReference type="AlphaFoldDB" id="E2BSZ8"/>
<evidence type="ECO:0000256" key="8">
    <source>
        <dbReference type="PROSITE-ProRule" id="PRU01355"/>
    </source>
</evidence>
<dbReference type="PANTHER" id="PTHR10514">
    <property type="entry name" value="ANGIOTENSIN-CONVERTING ENZYME"/>
    <property type="match status" value="1"/>
</dbReference>
<evidence type="ECO:0000313" key="13">
    <source>
        <dbReference type="Proteomes" id="UP000008237"/>
    </source>
</evidence>
<keyword evidence="6" id="KW-0479">Metal-binding</keyword>
<evidence type="ECO:0000256" key="6">
    <source>
        <dbReference type="PIRSR" id="PIRSR601548-3"/>
    </source>
</evidence>
<organism evidence="13">
    <name type="scientific">Harpegnathos saltator</name>
    <name type="common">Jerdon's jumping ant</name>
    <dbReference type="NCBI Taxonomy" id="610380"/>
    <lineage>
        <taxon>Eukaryota</taxon>
        <taxon>Metazoa</taxon>
        <taxon>Ecdysozoa</taxon>
        <taxon>Arthropoda</taxon>
        <taxon>Hexapoda</taxon>
        <taxon>Insecta</taxon>
        <taxon>Pterygota</taxon>
        <taxon>Neoptera</taxon>
        <taxon>Endopterygota</taxon>
        <taxon>Hymenoptera</taxon>
        <taxon>Apocrita</taxon>
        <taxon>Aculeata</taxon>
        <taxon>Formicoidea</taxon>
        <taxon>Formicidae</taxon>
        <taxon>Ponerinae</taxon>
        <taxon>Ponerini</taxon>
        <taxon>Harpegnathos</taxon>
    </lineage>
</organism>
<dbReference type="OrthoDB" id="7361988at2759"/>
<sequence>MLSTWSWIFLNLIIYVSSVPVESETKALLELTELDYEDACYNISNVQWSFTVAPSEETLLAWEVQQYEYGIFKKTQKIEILNTITDDNKLQLERLLKYKYDVIEKPGDALLKEEDWKQLVHFVGTVELQRSINSYVNKSQNYSREDVEYLLSHSGEASGKQAAWNGWDRELKPLMVNYSNNLPFIAEAAKENGAKNVEEYWEMLAGYPDAYEKIRNEWSRINNLHKKILKFIGTNLSKKYGIIINDTLPAHLLGSLQGYDWADLPSDLFAESNLIYDIKKNLWKKKYAGKSLYKIASNLGALLLKQVPQAEFWENSEFNRQCPSRLLNLCRDVSTCYKATMSNFIAAHKDVGRILFNQMIVEDTPVLNIVNRYSGLEESISTLFGIISASPGWLNHTNLMNTSNDNEQRMIVSLMITALDILPRLTYYYSADMWRLNAIAKNISDPVDLLSSWWKHRQEYEGVSSIDAVSPTFLDDIYIIDNKPYLPKILGTLLAFQLYEYVADSTEVRYNNIDGKFMNGKIIKMIQSGGAHNWPDVLNENLDIDDIYMDPLISYFAPLEEFIEISEENFEYKSGSKEDKELEELEKHILQEINALTTTSPPPPPPPPPASTVIITNKHKTTKVMSSNFRNIANQVQLTTSISIPEDKPKSPDSSESTKVPVNESLTPGVANDTQENTPKINTSKTIWVVSAVLIAIIVICMIAIFGRQRCRKTPKNRRYV</sequence>
<comment type="caution">
    <text evidence="8">Lacks conserved residue(s) required for the propagation of feature annotation.</text>
</comment>
<evidence type="ECO:0000256" key="11">
    <source>
        <dbReference type="SAM" id="SignalP"/>
    </source>
</evidence>
<dbReference type="GO" id="GO:0006508">
    <property type="term" value="P:proteolysis"/>
    <property type="evidence" value="ECO:0007669"/>
    <property type="project" value="InterPro"/>
</dbReference>
<feature type="transmembrane region" description="Helical" evidence="10">
    <location>
        <begin position="687"/>
        <end position="706"/>
    </location>
</feature>
<dbReference type="GO" id="GO:0005615">
    <property type="term" value="C:extracellular space"/>
    <property type="evidence" value="ECO:0007669"/>
    <property type="project" value="TreeGrafter"/>
</dbReference>
<feature type="glycosylation site" description="N-linked (GlcNAc...) asparagine; partial" evidence="5">
    <location>
        <position position="137"/>
    </location>
</feature>
<accession>E2BSZ8</accession>
<evidence type="ECO:0000256" key="3">
    <source>
        <dbReference type="ARBA" id="ARBA00023157"/>
    </source>
</evidence>
<feature type="binding site" evidence="7">
    <location>
        <position position="378"/>
    </location>
    <ligand>
        <name>Zn(2+)</name>
        <dbReference type="ChEBI" id="CHEBI:29105"/>
        <label>2</label>
        <note>catalytic</note>
    </ligand>
</feature>
<proteinExistence type="inferred from homology"/>
<dbReference type="GO" id="GO:0005886">
    <property type="term" value="C:plasma membrane"/>
    <property type="evidence" value="ECO:0007669"/>
    <property type="project" value="TreeGrafter"/>
</dbReference>
<keyword evidence="2 11" id="KW-0732">Signal</keyword>
<keyword evidence="10" id="KW-0812">Transmembrane</keyword>
<dbReference type="GO" id="GO:0008241">
    <property type="term" value="F:peptidyl-dipeptidase activity"/>
    <property type="evidence" value="ECO:0007669"/>
    <property type="project" value="InterPro"/>
</dbReference>
<feature type="chain" id="PRO_5003157446" evidence="11">
    <location>
        <begin position="19"/>
        <end position="721"/>
    </location>
</feature>
<gene>
    <name evidence="12" type="ORF">EAI_13118</name>
</gene>
<dbReference type="Proteomes" id="UP000008237">
    <property type="component" value="Unassembled WGS sequence"/>
</dbReference>
<keyword evidence="13" id="KW-1185">Reference proteome</keyword>
<feature type="region of interest" description="Disordered" evidence="9">
    <location>
        <begin position="640"/>
        <end position="678"/>
    </location>
</feature>
<evidence type="ECO:0000256" key="9">
    <source>
        <dbReference type="SAM" id="MobiDB-lite"/>
    </source>
</evidence>
<dbReference type="PANTHER" id="PTHR10514:SF44">
    <property type="entry name" value="ANGIOTENSIN-CONVERTING ENZYME-RELATED"/>
    <property type="match status" value="1"/>
</dbReference>
<evidence type="ECO:0000256" key="1">
    <source>
        <dbReference type="ARBA" id="ARBA00008139"/>
    </source>
</evidence>
<evidence type="ECO:0000256" key="5">
    <source>
        <dbReference type="PIRSR" id="PIRSR601548-10"/>
    </source>
</evidence>
<feature type="compositionally biased region" description="Polar residues" evidence="9">
    <location>
        <begin position="654"/>
        <end position="678"/>
    </location>
</feature>
<keyword evidence="10" id="KW-0472">Membrane</keyword>
<dbReference type="SUPFAM" id="SSF55486">
    <property type="entry name" value="Metalloproteases ('zincins'), catalytic domain"/>
    <property type="match status" value="1"/>
</dbReference>
<dbReference type="InterPro" id="IPR001548">
    <property type="entry name" value="Peptidase_M2"/>
</dbReference>
<dbReference type="PROSITE" id="PS52011">
    <property type="entry name" value="PEPTIDASE_M2"/>
    <property type="match status" value="1"/>
</dbReference>
<feature type="signal peptide" evidence="11">
    <location>
        <begin position="1"/>
        <end position="18"/>
    </location>
</feature>
<dbReference type="EMBL" id="GL450313">
    <property type="protein sequence ID" value="EFN81186.1"/>
    <property type="molecule type" value="Genomic_DNA"/>
</dbReference>
<protein>
    <submittedName>
        <fullName evidence="12">Angiotensin-converting enzyme</fullName>
    </submittedName>
</protein>
<name>E2BSZ8_HARSA</name>
<dbReference type="InParanoid" id="E2BSZ8"/>
<reference evidence="12 13" key="1">
    <citation type="journal article" date="2010" name="Science">
        <title>Genomic comparison of the ants Camponotus floridanus and Harpegnathos saltator.</title>
        <authorList>
            <person name="Bonasio R."/>
            <person name="Zhang G."/>
            <person name="Ye C."/>
            <person name="Mutti N.S."/>
            <person name="Fang X."/>
            <person name="Qin N."/>
            <person name="Donahue G."/>
            <person name="Yang P."/>
            <person name="Li Q."/>
            <person name="Li C."/>
            <person name="Zhang P."/>
            <person name="Huang Z."/>
            <person name="Berger S.L."/>
            <person name="Reinberg D."/>
            <person name="Wang J."/>
            <person name="Liebig J."/>
        </authorList>
    </citation>
    <scope>NUCLEOTIDE SEQUENCE [LARGE SCALE GENOMIC DNA]</scope>
    <source>
        <strain evidence="12 13">R22 G/1</strain>
    </source>
</reference>
<keyword evidence="4 5" id="KW-0325">Glycoprotein</keyword>
<feature type="binding site" evidence="6">
    <location>
        <position position="378"/>
    </location>
    <ligand>
        <name>Zn(2+)</name>
        <dbReference type="ChEBI" id="CHEBI:29105"/>
        <label>1</label>
        <note>catalytic</note>
    </ligand>
</feature>
<evidence type="ECO:0000313" key="12">
    <source>
        <dbReference type="EMBL" id="EFN81186.1"/>
    </source>
</evidence>
<evidence type="ECO:0000256" key="7">
    <source>
        <dbReference type="PIRSR" id="PIRSR601548-8"/>
    </source>
</evidence>
<dbReference type="GO" id="GO:0008237">
    <property type="term" value="F:metallopeptidase activity"/>
    <property type="evidence" value="ECO:0007669"/>
    <property type="project" value="InterPro"/>
</dbReference>
<keyword evidence="6" id="KW-0862">Zinc</keyword>
<keyword evidence="10" id="KW-1133">Transmembrane helix</keyword>